<feature type="non-terminal residue" evidence="1">
    <location>
        <position position="72"/>
    </location>
</feature>
<dbReference type="EMBL" id="BART01033313">
    <property type="protein sequence ID" value="GAH06470.1"/>
    <property type="molecule type" value="Genomic_DNA"/>
</dbReference>
<sequence>MVGSSPFYTWVEWDKQDEVSCPRTQHGSNPQPCEDEANALTVWLPCPHNGALWDIGDLTCCYTQYCVLLALT</sequence>
<comment type="caution">
    <text evidence="1">The sequence shown here is derived from an EMBL/GenBank/DDBJ whole genome shotgun (WGS) entry which is preliminary data.</text>
</comment>
<protein>
    <submittedName>
        <fullName evidence="1">Uncharacterized protein</fullName>
    </submittedName>
</protein>
<dbReference type="AlphaFoldDB" id="X1DDU1"/>
<accession>X1DDU1</accession>
<organism evidence="1">
    <name type="scientific">marine sediment metagenome</name>
    <dbReference type="NCBI Taxonomy" id="412755"/>
    <lineage>
        <taxon>unclassified sequences</taxon>
        <taxon>metagenomes</taxon>
        <taxon>ecological metagenomes</taxon>
    </lineage>
</organism>
<name>X1DDU1_9ZZZZ</name>
<gene>
    <name evidence="1" type="ORF">S01H4_57300</name>
</gene>
<proteinExistence type="predicted"/>
<evidence type="ECO:0000313" key="1">
    <source>
        <dbReference type="EMBL" id="GAH06470.1"/>
    </source>
</evidence>
<reference evidence="1" key="1">
    <citation type="journal article" date="2014" name="Front. Microbiol.">
        <title>High frequency of phylogenetically diverse reductive dehalogenase-homologous genes in deep subseafloor sedimentary metagenomes.</title>
        <authorList>
            <person name="Kawai M."/>
            <person name="Futagami T."/>
            <person name="Toyoda A."/>
            <person name="Takaki Y."/>
            <person name="Nishi S."/>
            <person name="Hori S."/>
            <person name="Arai W."/>
            <person name="Tsubouchi T."/>
            <person name="Morono Y."/>
            <person name="Uchiyama I."/>
            <person name="Ito T."/>
            <person name="Fujiyama A."/>
            <person name="Inagaki F."/>
            <person name="Takami H."/>
        </authorList>
    </citation>
    <scope>NUCLEOTIDE SEQUENCE</scope>
    <source>
        <strain evidence="1">Expedition CK06-06</strain>
    </source>
</reference>